<organism evidence="2 3">
    <name type="scientific">Spirosoma foliorum</name>
    <dbReference type="NCBI Taxonomy" id="2710596"/>
    <lineage>
        <taxon>Bacteria</taxon>
        <taxon>Pseudomonadati</taxon>
        <taxon>Bacteroidota</taxon>
        <taxon>Cytophagia</taxon>
        <taxon>Cytophagales</taxon>
        <taxon>Cytophagaceae</taxon>
        <taxon>Spirosoma</taxon>
    </lineage>
</organism>
<gene>
    <name evidence="2" type="ORF">H3H32_22480</name>
</gene>
<dbReference type="Proteomes" id="UP000515369">
    <property type="component" value="Chromosome"/>
</dbReference>
<evidence type="ECO:0000256" key="1">
    <source>
        <dbReference type="SAM" id="Phobius"/>
    </source>
</evidence>
<evidence type="ECO:0000313" key="2">
    <source>
        <dbReference type="EMBL" id="QMW00744.1"/>
    </source>
</evidence>
<keyword evidence="3" id="KW-1185">Reference proteome</keyword>
<accession>A0A7G5GPF2</accession>
<name>A0A7G5GPF2_9BACT</name>
<keyword evidence="1" id="KW-0812">Transmembrane</keyword>
<sequence length="86" mass="9887">MDISKVFNLVTPLMIVALMGLIMILYGFVDMKQQNNILQFLFGIPIMAGAVGLHFLIRRLAHHNTLHVWIIEAIIVAFMWYGFMHS</sequence>
<reference evidence="2 3" key="1">
    <citation type="submission" date="2020-07" db="EMBL/GenBank/DDBJ databases">
        <title>Spirosoma foliorum sp. nov., isolated from the leaves on the Nejang mountain Korea, Republic of.</title>
        <authorList>
            <person name="Ho H."/>
            <person name="Lee Y.-J."/>
            <person name="Nurcahyanto D.-A."/>
            <person name="Kim S.-G."/>
        </authorList>
    </citation>
    <scope>NUCLEOTIDE SEQUENCE [LARGE SCALE GENOMIC DNA]</scope>
    <source>
        <strain evidence="2 3">PL0136</strain>
    </source>
</reference>
<evidence type="ECO:0000313" key="3">
    <source>
        <dbReference type="Proteomes" id="UP000515369"/>
    </source>
</evidence>
<feature type="transmembrane region" description="Helical" evidence="1">
    <location>
        <begin position="6"/>
        <end position="28"/>
    </location>
</feature>
<proteinExistence type="predicted"/>
<dbReference type="RefSeq" id="WP_182457858.1">
    <property type="nucleotide sequence ID" value="NZ_CP059732.1"/>
</dbReference>
<keyword evidence="1" id="KW-1133">Transmembrane helix</keyword>
<protein>
    <submittedName>
        <fullName evidence="2">Uncharacterized protein</fullName>
    </submittedName>
</protein>
<dbReference type="AlphaFoldDB" id="A0A7G5GPF2"/>
<dbReference type="EMBL" id="CP059732">
    <property type="protein sequence ID" value="QMW00744.1"/>
    <property type="molecule type" value="Genomic_DNA"/>
</dbReference>
<dbReference type="KEGG" id="sfol:H3H32_22480"/>
<feature type="transmembrane region" description="Helical" evidence="1">
    <location>
        <begin position="66"/>
        <end position="83"/>
    </location>
</feature>
<feature type="transmembrane region" description="Helical" evidence="1">
    <location>
        <begin position="40"/>
        <end position="60"/>
    </location>
</feature>
<keyword evidence="1" id="KW-0472">Membrane</keyword>